<feature type="compositionally biased region" description="Basic and acidic residues" evidence="1">
    <location>
        <begin position="738"/>
        <end position="747"/>
    </location>
</feature>
<sequence length="762" mass="82474">MPKGPAVVIVARYRSTVFTAPHSDSVADILCRHGARLDAADKSWHLTSPTPYDPPLTYGGWSQAKALGQRIAALLHERDTQQADEAKTASAHDPTQLDLSKLNISQEGKAHSKGSQRPTKKKRKIIIHSSPFLRCVQTSTAVAAGISQFQPPTTPVLSTPTPSKEKNDPFGTSSKTPRAKSTTTQPRTFEPLADPNLEILPKPNTGPEKILLRIDAFLGEWLSPEYYADITAPPNSTMMVAGAKADLLRRGDYIQEQPNPNSSRGHFPGGWSGNKAIANTTQGATARLGSLAQAMPLRERSSSYTGPLGLPATLSKQTVSPLVAPVPVHTPVPTSTPSRVYQPPHPSYSVSPADPIPRGYVAHAQEACVQVDFQWDSMREPQNWGDGGKFGDEWSAMHKRFRRGLAGMLQWYKTHGTAPPKNQFPGFMFREPLRLTPPRIPHAKTDPFPNFTDSSAGPDEEDEELVLILVTHGAGCNALLGAMTNQPVLMDIGLASLSMAVRRDEPRTTPAPATLHERRLSVMDTGMPDTYEVKLSASVDHLRPGVDPSKLISAQAQAQSPVVLPSPLLDHRRRFTGSSTASTPSEAPFSIGEPYRTRNSSMSRTMSSGSNSRFMQSAMSGAVSPASGLWSGTSTPSGETETGLHSTYQQTRSKSTTATTPAASFSERDNKSIPQVDGAYDATNPLTRLDSKEEREVGDKSTPLVSAATRKQSAVSSTGLWGAKPAPKSSNGLWGPPKLDDVYEHRQGPKRRWTMTEREDDG</sequence>
<feature type="region of interest" description="Disordered" evidence="1">
    <location>
        <begin position="574"/>
        <end position="613"/>
    </location>
</feature>
<feature type="compositionally biased region" description="Polar residues" evidence="1">
    <location>
        <begin position="170"/>
        <end position="187"/>
    </location>
</feature>
<feature type="compositionally biased region" description="Polar residues" evidence="1">
    <location>
        <begin position="709"/>
        <end position="719"/>
    </location>
</feature>
<feature type="compositionally biased region" description="Basic and acidic residues" evidence="1">
    <location>
        <begin position="689"/>
        <end position="699"/>
    </location>
</feature>
<dbReference type="Gene3D" id="3.40.50.1240">
    <property type="entry name" value="Phosphoglycerate mutase-like"/>
    <property type="match status" value="1"/>
</dbReference>
<gene>
    <name evidence="2" type="ORF">yc1106_08742</name>
</gene>
<dbReference type="InterPro" id="IPR051710">
    <property type="entry name" value="Phosphatase_SH3-domain"/>
</dbReference>
<organism evidence="2 3">
    <name type="scientific">Curvularia clavata</name>
    <dbReference type="NCBI Taxonomy" id="95742"/>
    <lineage>
        <taxon>Eukaryota</taxon>
        <taxon>Fungi</taxon>
        <taxon>Dikarya</taxon>
        <taxon>Ascomycota</taxon>
        <taxon>Pezizomycotina</taxon>
        <taxon>Dothideomycetes</taxon>
        <taxon>Pleosporomycetidae</taxon>
        <taxon>Pleosporales</taxon>
        <taxon>Pleosporineae</taxon>
        <taxon>Pleosporaceae</taxon>
        <taxon>Curvularia</taxon>
    </lineage>
</organism>
<reference evidence="2" key="1">
    <citation type="submission" date="2021-12" db="EMBL/GenBank/DDBJ databases">
        <title>Curvularia clavata genome.</title>
        <authorList>
            <person name="Cao Y."/>
        </authorList>
    </citation>
    <scope>NUCLEOTIDE SEQUENCE</scope>
    <source>
        <strain evidence="2">Yc1106</strain>
    </source>
</reference>
<proteinExistence type="predicted"/>
<evidence type="ECO:0008006" key="4">
    <source>
        <dbReference type="Google" id="ProtNLM"/>
    </source>
</evidence>
<feature type="region of interest" description="Disordered" evidence="1">
    <location>
        <begin position="625"/>
        <end position="762"/>
    </location>
</feature>
<dbReference type="PANTHER" id="PTHR16469:SF27">
    <property type="entry name" value="UBIQUITIN-ASSOCIATED AND SH3 DOMAIN-CONTAINING BA-RELATED"/>
    <property type="match status" value="1"/>
</dbReference>
<feature type="compositionally biased region" description="Low complexity" evidence="1">
    <location>
        <begin position="597"/>
        <end position="613"/>
    </location>
</feature>
<accession>A0A9Q8ZJX6</accession>
<name>A0A9Q8ZJX6_CURCL</name>
<feature type="compositionally biased region" description="Basic residues" evidence="1">
    <location>
        <begin position="111"/>
        <end position="122"/>
    </location>
</feature>
<dbReference type="AlphaFoldDB" id="A0A9Q8ZJX6"/>
<dbReference type="VEuPathDB" id="FungiDB:yc1106_08742"/>
<dbReference type="InterPro" id="IPR029033">
    <property type="entry name" value="His_PPase_superfam"/>
</dbReference>
<evidence type="ECO:0000313" key="3">
    <source>
        <dbReference type="Proteomes" id="UP001056012"/>
    </source>
</evidence>
<evidence type="ECO:0000256" key="1">
    <source>
        <dbReference type="SAM" id="MobiDB-lite"/>
    </source>
</evidence>
<dbReference type="Proteomes" id="UP001056012">
    <property type="component" value="Chromosome 7"/>
</dbReference>
<dbReference type="PANTHER" id="PTHR16469">
    <property type="entry name" value="UBIQUITIN-ASSOCIATED AND SH3 DOMAIN-CONTAINING BA-RELATED"/>
    <property type="match status" value="1"/>
</dbReference>
<keyword evidence="3" id="KW-1185">Reference proteome</keyword>
<feature type="compositionally biased region" description="Polar residues" evidence="1">
    <location>
        <begin position="576"/>
        <end position="585"/>
    </location>
</feature>
<feature type="region of interest" description="Disordered" evidence="1">
    <location>
        <begin position="79"/>
        <end position="122"/>
    </location>
</feature>
<feature type="region of interest" description="Disordered" evidence="1">
    <location>
        <begin position="147"/>
        <end position="201"/>
    </location>
</feature>
<feature type="compositionally biased region" description="Low complexity" evidence="1">
    <location>
        <begin position="631"/>
        <end position="643"/>
    </location>
</feature>
<dbReference type="OrthoDB" id="3898179at2759"/>
<protein>
    <recommendedName>
        <fullName evidence="4">Phosphoglycerate mutase family protein</fullName>
    </recommendedName>
</protein>
<dbReference type="SUPFAM" id="SSF53254">
    <property type="entry name" value="Phosphoglycerate mutase-like"/>
    <property type="match status" value="1"/>
</dbReference>
<dbReference type="EMBL" id="CP089280">
    <property type="protein sequence ID" value="USP81468.1"/>
    <property type="molecule type" value="Genomic_DNA"/>
</dbReference>
<evidence type="ECO:0000313" key="2">
    <source>
        <dbReference type="EMBL" id="USP81468.1"/>
    </source>
</evidence>
<dbReference type="CDD" id="cd07040">
    <property type="entry name" value="HP"/>
    <property type="match status" value="1"/>
</dbReference>
<feature type="compositionally biased region" description="Low complexity" evidence="1">
    <location>
        <begin position="651"/>
        <end position="664"/>
    </location>
</feature>